<gene>
    <name evidence="1" type="ORF">JKV55_13870</name>
</gene>
<sequence length="316" mass="36584">MQLEPLSDTDWTQLRKLTHCDSRYVPLHSEYYECYFEHKHKDLSRAIIHGKRAVAWLLCSESNNELGFYGDAARVYIAPGLSVVEQRGVFSIFGRYIKSLFKPGMVFYYRQDAGLLDPISLILLDDTADVSSHYEQLIPLAVGDEAIWNAIREKYRKYIRWGEDNLQTILIDKDNFLHEHIEKFRFFHLKIAGRTTRPLDSWAIQAEMIKSGDAFIVFSYWNDELVAASLFLCGASTAYYAVGVYERALFDKPLSHYNLYYGMVHVKKLGCHYMNLGDMPLAINGASEKELGIGRFKRGFGDFYFPYFKYKLTISS</sequence>
<evidence type="ECO:0000313" key="2">
    <source>
        <dbReference type="Proteomes" id="UP000638570"/>
    </source>
</evidence>
<dbReference type="SUPFAM" id="SSF55729">
    <property type="entry name" value="Acyl-CoA N-acyltransferases (Nat)"/>
    <property type="match status" value="1"/>
</dbReference>
<protein>
    <recommendedName>
        <fullName evidence="3">BioF2-like acetyltransferase domain-containing protein</fullName>
    </recommendedName>
</protein>
<name>A0ABS1QU49_9GAMM</name>
<dbReference type="RefSeq" id="WP_202086749.1">
    <property type="nucleotide sequence ID" value="NZ_JAERTZ010000025.1"/>
</dbReference>
<dbReference type="Proteomes" id="UP000638570">
    <property type="component" value="Unassembled WGS sequence"/>
</dbReference>
<keyword evidence="2" id="KW-1185">Reference proteome</keyword>
<evidence type="ECO:0000313" key="1">
    <source>
        <dbReference type="EMBL" id="MBL1378403.1"/>
    </source>
</evidence>
<evidence type="ECO:0008006" key="3">
    <source>
        <dbReference type="Google" id="ProtNLM"/>
    </source>
</evidence>
<dbReference type="Gene3D" id="3.40.630.30">
    <property type="match status" value="1"/>
</dbReference>
<proteinExistence type="predicted"/>
<comment type="caution">
    <text evidence="1">The sequence shown here is derived from an EMBL/GenBank/DDBJ whole genome shotgun (WGS) entry which is preliminary data.</text>
</comment>
<dbReference type="InterPro" id="IPR016181">
    <property type="entry name" value="Acyl_CoA_acyltransferase"/>
</dbReference>
<dbReference type="EMBL" id="JAERTZ010000025">
    <property type="protein sequence ID" value="MBL1378403.1"/>
    <property type="molecule type" value="Genomic_DNA"/>
</dbReference>
<accession>A0ABS1QU49</accession>
<organism evidence="1 2">
    <name type="scientific">Zobellella iuensis</name>
    <dbReference type="NCBI Taxonomy" id="2803811"/>
    <lineage>
        <taxon>Bacteria</taxon>
        <taxon>Pseudomonadati</taxon>
        <taxon>Pseudomonadota</taxon>
        <taxon>Gammaproteobacteria</taxon>
        <taxon>Aeromonadales</taxon>
        <taxon>Aeromonadaceae</taxon>
        <taxon>Zobellella</taxon>
    </lineage>
</organism>
<reference evidence="2" key="1">
    <citation type="submission" date="2021-01" db="EMBL/GenBank/DDBJ databases">
        <title>Genome public.</title>
        <authorList>
            <person name="Liu C."/>
            <person name="Sun Q."/>
        </authorList>
    </citation>
    <scope>NUCLEOTIDE SEQUENCE [LARGE SCALE GENOMIC DNA]</scope>
    <source>
        <strain evidence="2">CGMCC 1.18722</strain>
    </source>
</reference>